<protein>
    <submittedName>
        <fullName evidence="1">Kinase-interacting family protein-like</fullName>
    </submittedName>
</protein>
<accession>A0ACC1XQ73</accession>
<dbReference type="Proteomes" id="UP001164539">
    <property type="component" value="Chromosome 8"/>
</dbReference>
<name>A0ACC1XQ73_MELAZ</name>
<evidence type="ECO:0000313" key="2">
    <source>
        <dbReference type="Proteomes" id="UP001164539"/>
    </source>
</evidence>
<keyword evidence="2" id="KW-1185">Reference proteome</keyword>
<gene>
    <name evidence="1" type="ORF">OWV82_015705</name>
</gene>
<evidence type="ECO:0000313" key="1">
    <source>
        <dbReference type="EMBL" id="KAJ4713646.1"/>
    </source>
</evidence>
<proteinExistence type="predicted"/>
<dbReference type="EMBL" id="CM051401">
    <property type="protein sequence ID" value="KAJ4713646.1"/>
    <property type="molecule type" value="Genomic_DNA"/>
</dbReference>
<organism evidence="1 2">
    <name type="scientific">Melia azedarach</name>
    <name type="common">Chinaberry tree</name>
    <dbReference type="NCBI Taxonomy" id="155640"/>
    <lineage>
        <taxon>Eukaryota</taxon>
        <taxon>Viridiplantae</taxon>
        <taxon>Streptophyta</taxon>
        <taxon>Embryophyta</taxon>
        <taxon>Tracheophyta</taxon>
        <taxon>Spermatophyta</taxon>
        <taxon>Magnoliopsida</taxon>
        <taxon>eudicotyledons</taxon>
        <taxon>Gunneridae</taxon>
        <taxon>Pentapetalae</taxon>
        <taxon>rosids</taxon>
        <taxon>malvids</taxon>
        <taxon>Sapindales</taxon>
        <taxon>Meliaceae</taxon>
        <taxon>Melia</taxon>
    </lineage>
</organism>
<sequence>MSEADQAAEKGASPPRRLYSVEQSWLIPALVDVEDRMKNLLISSISEEENAGDTFAERAEWYYQKRPQLLALLKDLYNGYITLLDRCQQSQRKHKHHFRRNSSSEITAVTDVDYQNEEYQENGESEISQIESDAESTISYQQQTTMAAAAAVVAPQNYTNIDSIVAELVTKNVENDILLNQVNDMDQLSNESSKKIELLKNLLDLLESERIILINENVKLGYKVSSLMEENKGLASDAMFMKRKAAELARCVLRMREDHRVCILSQKIEDLQEQIYGLEKRNKEYYQMLVKREQEAKEHQKSCIIRMEKMDLESCLQLEKIKLQKKASKKMKGSKWWERVKKAELFNCGLYPSSA</sequence>
<comment type="caution">
    <text evidence="1">The sequence shown here is derived from an EMBL/GenBank/DDBJ whole genome shotgun (WGS) entry which is preliminary data.</text>
</comment>
<reference evidence="1 2" key="1">
    <citation type="journal article" date="2023" name="Science">
        <title>Complex scaffold remodeling in plant triterpene biosynthesis.</title>
        <authorList>
            <person name="De La Pena R."/>
            <person name="Hodgson H."/>
            <person name="Liu J.C."/>
            <person name="Stephenson M.J."/>
            <person name="Martin A.C."/>
            <person name="Owen C."/>
            <person name="Harkess A."/>
            <person name="Leebens-Mack J."/>
            <person name="Jimenez L.E."/>
            <person name="Osbourn A."/>
            <person name="Sattely E.S."/>
        </authorList>
    </citation>
    <scope>NUCLEOTIDE SEQUENCE [LARGE SCALE GENOMIC DNA]</scope>
    <source>
        <strain evidence="2">cv. JPN11</strain>
        <tissue evidence="1">Leaf</tissue>
    </source>
</reference>